<name>A0AAE3VWG1_9ACTN</name>
<keyword evidence="8" id="KW-1185">Reference proteome</keyword>
<proteinExistence type="inferred from homology"/>
<sequence>MTTIEARGLARRFRSGKSDVNAVCGVDLDVAAGEIIGFVGPNGAGKTTTLRMLTTLLRPTSGTAHIAGIDLVRDPAGVRRASGYVAQSGGVDPNARVAEELCLQGRLYRLSRADAVSRATRLLHDFDLNTVRDRQVRTLSGGQRRRMDIAMGLMHSPSVLFLDEPTTGLDPQSRGNVWDHVRALREDAGTTVFLTTHYLDEADALCDRLFVIDHGRIVARGTPDELKRGISGDLVTIEVSGDTDAAKVALAGRPGIHELAVTDRSVRLVVDNGERAVVDVMQALQAHGVGMRSIRLARPTLDDVFLTLTGRSLRDGDA</sequence>
<dbReference type="InterPro" id="IPR003439">
    <property type="entry name" value="ABC_transporter-like_ATP-bd"/>
</dbReference>
<evidence type="ECO:0000313" key="7">
    <source>
        <dbReference type="EMBL" id="MDQ0364991.1"/>
    </source>
</evidence>
<dbReference type="InterPro" id="IPR003593">
    <property type="entry name" value="AAA+_ATPase"/>
</dbReference>
<dbReference type="Gene3D" id="3.40.50.300">
    <property type="entry name" value="P-loop containing nucleotide triphosphate hydrolases"/>
    <property type="match status" value="1"/>
</dbReference>
<accession>A0AAE3VWG1</accession>
<reference evidence="7 8" key="1">
    <citation type="submission" date="2023-07" db="EMBL/GenBank/DDBJ databases">
        <title>Sequencing the genomes of 1000 actinobacteria strains.</title>
        <authorList>
            <person name="Klenk H.-P."/>
        </authorList>
    </citation>
    <scope>NUCLEOTIDE SEQUENCE [LARGE SCALE GENOMIC DNA]</scope>
    <source>
        <strain evidence="7 8">DSM 44709</strain>
    </source>
</reference>
<comment type="caution">
    <text evidence="7">The sequence shown here is derived from an EMBL/GenBank/DDBJ whole genome shotgun (WGS) entry which is preliminary data.</text>
</comment>
<dbReference type="SMART" id="SM00382">
    <property type="entry name" value="AAA"/>
    <property type="match status" value="1"/>
</dbReference>
<dbReference type="Proteomes" id="UP001240236">
    <property type="component" value="Unassembled WGS sequence"/>
</dbReference>
<dbReference type="GO" id="GO:0043215">
    <property type="term" value="P:daunorubicin transport"/>
    <property type="evidence" value="ECO:0007669"/>
    <property type="project" value="InterPro"/>
</dbReference>
<keyword evidence="3" id="KW-0547">Nucleotide-binding</keyword>
<dbReference type="PANTHER" id="PTHR43582">
    <property type="entry name" value="LINEARMYCIN RESISTANCE ATP-BINDING PROTEIN LNRL"/>
    <property type="match status" value="1"/>
</dbReference>
<dbReference type="RefSeq" id="WP_307237011.1">
    <property type="nucleotide sequence ID" value="NZ_JAUSUZ010000001.1"/>
</dbReference>
<evidence type="ECO:0000256" key="4">
    <source>
        <dbReference type="ARBA" id="ARBA00022840"/>
    </source>
</evidence>
<dbReference type="PANTHER" id="PTHR43582:SF5">
    <property type="entry name" value="ABC TRANSPORTER"/>
    <property type="match status" value="1"/>
</dbReference>
<dbReference type="Pfam" id="PF00005">
    <property type="entry name" value="ABC_tran"/>
    <property type="match status" value="1"/>
</dbReference>
<dbReference type="InterPro" id="IPR025302">
    <property type="entry name" value="DrrA1/2-like_C"/>
</dbReference>
<evidence type="ECO:0000256" key="2">
    <source>
        <dbReference type="ARBA" id="ARBA00022448"/>
    </source>
</evidence>
<dbReference type="Pfam" id="PF13732">
    <property type="entry name" value="DrrA1-3_C"/>
    <property type="match status" value="1"/>
</dbReference>
<dbReference type="GO" id="GO:0005524">
    <property type="term" value="F:ATP binding"/>
    <property type="evidence" value="ECO:0007669"/>
    <property type="project" value="UniProtKB-KW"/>
</dbReference>
<dbReference type="NCBIfam" id="TIGR01188">
    <property type="entry name" value="drrA"/>
    <property type="match status" value="1"/>
</dbReference>
<dbReference type="GO" id="GO:1900753">
    <property type="term" value="P:doxorubicin transport"/>
    <property type="evidence" value="ECO:0007669"/>
    <property type="project" value="InterPro"/>
</dbReference>
<comment type="subcellular location">
    <subcellularLocation>
        <location evidence="1">Cell membrane</location>
        <topology evidence="1">Peripheral membrane protein</topology>
        <orientation evidence="1">Cytoplasmic side</orientation>
    </subcellularLocation>
</comment>
<dbReference type="InterPro" id="IPR017871">
    <property type="entry name" value="ABC_transporter-like_CS"/>
</dbReference>
<dbReference type="PROSITE" id="PS50893">
    <property type="entry name" value="ABC_TRANSPORTER_2"/>
    <property type="match status" value="1"/>
</dbReference>
<dbReference type="GO" id="GO:0005886">
    <property type="term" value="C:plasma membrane"/>
    <property type="evidence" value="ECO:0007669"/>
    <property type="project" value="UniProtKB-SubCell"/>
</dbReference>
<evidence type="ECO:0000256" key="5">
    <source>
        <dbReference type="ARBA" id="ARBA00049985"/>
    </source>
</evidence>
<evidence type="ECO:0000256" key="1">
    <source>
        <dbReference type="ARBA" id="ARBA00004413"/>
    </source>
</evidence>
<comment type="similarity">
    <text evidence="5">Belongs to the ABC transporter superfamily. Drug exporter-1 (DrugE1) (TC 3.A.1.105) family.</text>
</comment>
<dbReference type="InterPro" id="IPR027417">
    <property type="entry name" value="P-loop_NTPase"/>
</dbReference>
<feature type="domain" description="ABC transporter" evidence="6">
    <location>
        <begin position="4"/>
        <end position="239"/>
    </location>
</feature>
<keyword evidence="2" id="KW-0813">Transport</keyword>
<evidence type="ECO:0000256" key="3">
    <source>
        <dbReference type="ARBA" id="ARBA00022741"/>
    </source>
</evidence>
<dbReference type="AlphaFoldDB" id="A0AAE3VWG1"/>
<gene>
    <name evidence="7" type="ORF">J2S42_001660</name>
</gene>
<keyword evidence="4 7" id="KW-0067">ATP-binding</keyword>
<evidence type="ECO:0000259" key="6">
    <source>
        <dbReference type="PROSITE" id="PS50893"/>
    </source>
</evidence>
<dbReference type="GO" id="GO:0016887">
    <property type="term" value="F:ATP hydrolysis activity"/>
    <property type="evidence" value="ECO:0007669"/>
    <property type="project" value="InterPro"/>
</dbReference>
<protein>
    <submittedName>
        <fullName evidence="7">ABC-2 type transport system ATP-binding protein</fullName>
    </submittedName>
</protein>
<evidence type="ECO:0000313" key="8">
    <source>
        <dbReference type="Proteomes" id="UP001240236"/>
    </source>
</evidence>
<dbReference type="PROSITE" id="PS00211">
    <property type="entry name" value="ABC_TRANSPORTER_1"/>
    <property type="match status" value="1"/>
</dbReference>
<dbReference type="EMBL" id="JAUSUZ010000001">
    <property type="protein sequence ID" value="MDQ0364991.1"/>
    <property type="molecule type" value="Genomic_DNA"/>
</dbReference>
<organism evidence="7 8">
    <name type="scientific">Catenuloplanes indicus</name>
    <dbReference type="NCBI Taxonomy" id="137267"/>
    <lineage>
        <taxon>Bacteria</taxon>
        <taxon>Bacillati</taxon>
        <taxon>Actinomycetota</taxon>
        <taxon>Actinomycetes</taxon>
        <taxon>Micromonosporales</taxon>
        <taxon>Micromonosporaceae</taxon>
        <taxon>Catenuloplanes</taxon>
    </lineage>
</organism>
<dbReference type="SUPFAM" id="SSF52540">
    <property type="entry name" value="P-loop containing nucleoside triphosphate hydrolases"/>
    <property type="match status" value="1"/>
</dbReference>
<dbReference type="InterPro" id="IPR005894">
    <property type="entry name" value="DrrA"/>
</dbReference>